<dbReference type="PROSITE" id="PS01124">
    <property type="entry name" value="HTH_ARAC_FAMILY_2"/>
    <property type="match status" value="1"/>
</dbReference>
<dbReference type="SMART" id="SM00342">
    <property type="entry name" value="HTH_ARAC"/>
    <property type="match status" value="1"/>
</dbReference>
<dbReference type="EMBL" id="CP014859">
    <property type="protein sequence ID" value="AOS64517.1"/>
    <property type="molecule type" value="Genomic_DNA"/>
</dbReference>
<evidence type="ECO:0000313" key="3">
    <source>
        <dbReference type="Proteomes" id="UP000095210"/>
    </source>
</evidence>
<gene>
    <name evidence="2" type="ORF">TL08_18610</name>
</gene>
<sequence>MGLRFETRESDSTWIDAVWTCRSEQLTQMTSVAGPTWGLVFWRQEDRNHAAITGPETHTATAPVPDESTFLGIQFAIGTSLRAVAPAAVVNGGIPLPEVTRRGFSFDGGHWELPGMDDAEALVARLVREAVVIRDPLTTGSDRGSHPVSRRTVERRFRAATGLTQGQVWQIERARSAALLLLTGRPAAQVISQLGYYDEPHLARALRRYVGRTVRQLRAGDDGTIALDPGSVRHVVDQLDDPVGVDGRVPQPQVLPVTIGSAEHALARRQQYRENQ</sequence>
<organism evidence="2 3">
    <name type="scientific">Actinoalloteichus hymeniacidonis</name>
    <dbReference type="NCBI Taxonomy" id="340345"/>
    <lineage>
        <taxon>Bacteria</taxon>
        <taxon>Bacillati</taxon>
        <taxon>Actinomycetota</taxon>
        <taxon>Actinomycetes</taxon>
        <taxon>Pseudonocardiales</taxon>
        <taxon>Pseudonocardiaceae</taxon>
        <taxon>Actinoalloteichus</taxon>
    </lineage>
</organism>
<proteinExistence type="predicted"/>
<dbReference type="AlphaFoldDB" id="A0AAC9MZY8"/>
<dbReference type="GO" id="GO:0043565">
    <property type="term" value="F:sequence-specific DNA binding"/>
    <property type="evidence" value="ECO:0007669"/>
    <property type="project" value="InterPro"/>
</dbReference>
<dbReference type="Pfam" id="PF12833">
    <property type="entry name" value="HTH_18"/>
    <property type="match status" value="1"/>
</dbReference>
<name>A0AAC9MZY8_9PSEU</name>
<keyword evidence="3" id="KW-1185">Reference proteome</keyword>
<dbReference type="Gene3D" id="1.10.10.60">
    <property type="entry name" value="Homeodomain-like"/>
    <property type="match status" value="1"/>
</dbReference>
<reference evidence="3" key="1">
    <citation type="submission" date="2016-03" db="EMBL/GenBank/DDBJ databases">
        <title>Complete genome sequence of the type strain Actinoalloteichus hymeniacidonis DSM 45092.</title>
        <authorList>
            <person name="Schaffert L."/>
            <person name="Albersmeier A."/>
            <person name="Winkler A."/>
            <person name="Kalinowski J."/>
            <person name="Zotchev S."/>
            <person name="Ruckert C."/>
        </authorList>
    </citation>
    <scope>NUCLEOTIDE SEQUENCE [LARGE SCALE GENOMIC DNA]</scope>
    <source>
        <strain evidence="3">HPA177(T) (DSM 45092(T))</strain>
    </source>
</reference>
<dbReference type="GO" id="GO:0003700">
    <property type="term" value="F:DNA-binding transcription factor activity"/>
    <property type="evidence" value="ECO:0007669"/>
    <property type="project" value="InterPro"/>
</dbReference>
<feature type="domain" description="HTH araC/xylS-type" evidence="1">
    <location>
        <begin position="148"/>
        <end position="220"/>
    </location>
</feature>
<evidence type="ECO:0000259" key="1">
    <source>
        <dbReference type="PROSITE" id="PS01124"/>
    </source>
</evidence>
<dbReference type="InterPro" id="IPR018060">
    <property type="entry name" value="HTH_AraC"/>
</dbReference>
<evidence type="ECO:0000313" key="2">
    <source>
        <dbReference type="EMBL" id="AOS64517.1"/>
    </source>
</evidence>
<accession>A0AAC9MZY8</accession>
<dbReference type="Proteomes" id="UP000095210">
    <property type="component" value="Chromosome"/>
</dbReference>
<dbReference type="KEGG" id="ahm:TL08_18610"/>
<protein>
    <submittedName>
        <fullName evidence="2">DNA binding protein with helix-turn-helix domain</fullName>
    </submittedName>
</protein>